<accession>A0ABR2UZT4</accession>
<evidence type="ECO:0000256" key="1">
    <source>
        <dbReference type="SAM" id="MobiDB-lite"/>
    </source>
</evidence>
<proteinExistence type="predicted"/>
<dbReference type="EMBL" id="JARVKF010000257">
    <property type="protein sequence ID" value="KAK9420215.1"/>
    <property type="molecule type" value="Genomic_DNA"/>
</dbReference>
<protein>
    <submittedName>
        <fullName evidence="2">Fungal N-terminal domain-containing protein</fullName>
    </submittedName>
</protein>
<organism evidence="2 3">
    <name type="scientific">Seiridium unicorne</name>
    <dbReference type="NCBI Taxonomy" id="138068"/>
    <lineage>
        <taxon>Eukaryota</taxon>
        <taxon>Fungi</taxon>
        <taxon>Dikarya</taxon>
        <taxon>Ascomycota</taxon>
        <taxon>Pezizomycotina</taxon>
        <taxon>Sordariomycetes</taxon>
        <taxon>Xylariomycetidae</taxon>
        <taxon>Amphisphaeriales</taxon>
        <taxon>Sporocadaceae</taxon>
        <taxon>Seiridium</taxon>
    </lineage>
</organism>
<sequence>MRRSDWKSKIATLWEDHAMTDLVQKLGRKKSDINLFISCLSMLPSSDLNAHLKQNEEQMYSSRQGLVDLIPAYPRAHSSIVEALGSDSVETKEEDLIEISSILDIQETPVHTLSKDLEGLTFGDEQLLTDLSIKDRMTSKDLVGLLDYPRQSALDIETLATLVGSAAEMRNIFDDLKRDITESESGTVAHVDMKSSLSNHRSYTTSSTQFAFGSLEAQIPSEMSLQASDQESSATRKNNISQRMIKSKAQSLKKAEVAQCQPGADDAQTRITASSPSVNVHHVHAFPTNTMDISDNYSPITVYRVESISREPLTPQSAHSSHKRTVSAINHQQEFGSGLDRDPKKSHLHRKREKGPTSRSTTDSHGGLADLASRYFKGPPRKPLPLPAPTEIES</sequence>
<dbReference type="Proteomes" id="UP001408356">
    <property type="component" value="Unassembled WGS sequence"/>
</dbReference>
<feature type="region of interest" description="Disordered" evidence="1">
    <location>
        <begin position="333"/>
        <end position="394"/>
    </location>
</feature>
<comment type="caution">
    <text evidence="2">The sequence shown here is derived from an EMBL/GenBank/DDBJ whole genome shotgun (WGS) entry which is preliminary data.</text>
</comment>
<evidence type="ECO:0000313" key="2">
    <source>
        <dbReference type="EMBL" id="KAK9420215.1"/>
    </source>
</evidence>
<evidence type="ECO:0000313" key="3">
    <source>
        <dbReference type="Proteomes" id="UP001408356"/>
    </source>
</evidence>
<name>A0ABR2UZT4_9PEZI</name>
<gene>
    <name evidence="2" type="ORF">SUNI508_06744</name>
</gene>
<keyword evidence="3" id="KW-1185">Reference proteome</keyword>
<reference evidence="2 3" key="1">
    <citation type="journal article" date="2024" name="J. Plant Pathol.">
        <title>Sequence and assembly of the genome of Seiridium unicorne, isolate CBS 538.82, causal agent of cypress canker disease.</title>
        <authorList>
            <person name="Scali E."/>
            <person name="Rocca G.D."/>
            <person name="Danti R."/>
            <person name="Garbelotto M."/>
            <person name="Barberini S."/>
            <person name="Baroncelli R."/>
            <person name="Emiliani G."/>
        </authorList>
    </citation>
    <scope>NUCLEOTIDE SEQUENCE [LARGE SCALE GENOMIC DNA]</scope>
    <source>
        <strain evidence="2 3">BM-138-508</strain>
    </source>
</reference>